<evidence type="ECO:0000313" key="2">
    <source>
        <dbReference type="Proteomes" id="UP000184529"/>
    </source>
</evidence>
<dbReference type="EMBL" id="FQZM01000019">
    <property type="protein sequence ID" value="SHJ08388.1"/>
    <property type="molecule type" value="Genomic_DNA"/>
</dbReference>
<dbReference type="AlphaFoldDB" id="A0A1M6GEM8"/>
<accession>A0A1M6GEM8</accession>
<protein>
    <submittedName>
        <fullName evidence="1">Uncharacterized protein</fullName>
    </submittedName>
</protein>
<gene>
    <name evidence="1" type="ORF">SAMN02745219_01707</name>
</gene>
<organism evidence="1 2">
    <name type="scientific">Desulfofundulus thermosubterraneus DSM 16057</name>
    <dbReference type="NCBI Taxonomy" id="1121432"/>
    <lineage>
        <taxon>Bacteria</taxon>
        <taxon>Bacillati</taxon>
        <taxon>Bacillota</taxon>
        <taxon>Clostridia</taxon>
        <taxon>Eubacteriales</taxon>
        <taxon>Peptococcaceae</taxon>
        <taxon>Desulfofundulus</taxon>
    </lineage>
</organism>
<name>A0A1M6GEM8_9FIRM</name>
<keyword evidence="2" id="KW-1185">Reference proteome</keyword>
<dbReference type="Proteomes" id="UP000184529">
    <property type="component" value="Unassembled WGS sequence"/>
</dbReference>
<evidence type="ECO:0000313" key="1">
    <source>
        <dbReference type="EMBL" id="SHJ08388.1"/>
    </source>
</evidence>
<reference evidence="2" key="1">
    <citation type="submission" date="2016-11" db="EMBL/GenBank/DDBJ databases">
        <authorList>
            <person name="Varghese N."/>
            <person name="Submissions S."/>
        </authorList>
    </citation>
    <scope>NUCLEOTIDE SEQUENCE [LARGE SCALE GENOMIC DNA]</scope>
    <source>
        <strain evidence="2">DSM 16057</strain>
    </source>
</reference>
<proteinExistence type="predicted"/>
<sequence>MTEKVTVTCMIPCHLMPAQQRKILSPVTANRSGKPLGQRPVKIVGLGPQVIYRLQISFRITEGKVDTRFFPRQQAFLTRLGRPGQQDTCGKLFRKTCYSGRLRPITGRHHL</sequence>